<dbReference type="EMBL" id="SAWY01000041">
    <property type="protein sequence ID" value="TPH12137.1"/>
    <property type="molecule type" value="Genomic_DNA"/>
</dbReference>
<dbReference type="SUPFAM" id="SSF53850">
    <property type="entry name" value="Periplasmic binding protein-like II"/>
    <property type="match status" value="1"/>
</dbReference>
<evidence type="ECO:0000313" key="2">
    <source>
        <dbReference type="EMBL" id="TPH12137.1"/>
    </source>
</evidence>
<dbReference type="RefSeq" id="WP_140605668.1">
    <property type="nucleotide sequence ID" value="NZ_SAWY01000041.1"/>
</dbReference>
<proteinExistence type="predicted"/>
<organism evidence="2 3">
    <name type="scientific">Litorilituus lipolyticus</name>
    <dbReference type="NCBI Taxonomy" id="2491017"/>
    <lineage>
        <taxon>Bacteria</taxon>
        <taxon>Pseudomonadati</taxon>
        <taxon>Pseudomonadota</taxon>
        <taxon>Gammaproteobacteria</taxon>
        <taxon>Alteromonadales</taxon>
        <taxon>Colwelliaceae</taxon>
        <taxon>Litorilituus</taxon>
    </lineage>
</organism>
<reference evidence="2 3" key="1">
    <citation type="submission" date="2019-01" db="EMBL/GenBank/DDBJ databases">
        <title>Litorilituus lipolytica sp. nov., isolated from intertidal sand of the Yellow Sea in China.</title>
        <authorList>
            <person name="Liu A."/>
        </authorList>
    </citation>
    <scope>NUCLEOTIDE SEQUENCE [LARGE SCALE GENOMIC DNA]</scope>
    <source>
        <strain evidence="2 3">RZ04</strain>
    </source>
</reference>
<dbReference type="Gene3D" id="3.40.190.10">
    <property type="entry name" value="Periplasmic binding protein-like II"/>
    <property type="match status" value="2"/>
</dbReference>
<comment type="caution">
    <text evidence="2">The sequence shown here is derived from an EMBL/GenBank/DDBJ whole genome shotgun (WGS) entry which is preliminary data.</text>
</comment>
<accession>A0A502KV70</accession>
<evidence type="ECO:0000313" key="3">
    <source>
        <dbReference type="Proteomes" id="UP000315303"/>
    </source>
</evidence>
<keyword evidence="3" id="KW-1185">Reference proteome</keyword>
<protein>
    <submittedName>
        <fullName evidence="2">Transporter substrate-binding domain-containing protein</fullName>
    </submittedName>
</protein>
<gene>
    <name evidence="2" type="ORF">EPA86_17440</name>
</gene>
<dbReference type="OrthoDB" id="8585936at2"/>
<dbReference type="Proteomes" id="UP000315303">
    <property type="component" value="Unassembled WGS sequence"/>
</dbReference>
<feature type="chain" id="PRO_5021200695" evidence="1">
    <location>
        <begin position="19"/>
        <end position="246"/>
    </location>
</feature>
<sequence>MNKYLFLLLIAYSGWAQAASKIPINVYVYHMQPPLVINLEDETGLYFEFTRYLNKLTARYHFEVVFLPRKRLDRMLSENRISGVVLGVNPTWFKDKAQTKYLWTAAFMHDRDEIISLNSNPFQYNKPASLEGMVIGGVRGFYYYGINELVKAGKAVRVDTVKELDLFPMLLKRRVDVAIIGRSAYGYMMKETQWHDVFHLSTEPHDSFERRILVTKDRRALHQKLSEIVEKLPNDKLWQQSLLNYQ</sequence>
<keyword evidence="1" id="KW-0732">Signal</keyword>
<name>A0A502KV70_9GAMM</name>
<dbReference type="AlphaFoldDB" id="A0A502KV70"/>
<feature type="signal peptide" evidence="1">
    <location>
        <begin position="1"/>
        <end position="18"/>
    </location>
</feature>
<evidence type="ECO:0000256" key="1">
    <source>
        <dbReference type="SAM" id="SignalP"/>
    </source>
</evidence>